<dbReference type="RefSeq" id="WP_165992858.1">
    <property type="nucleotide sequence ID" value="NZ_JAMYZY010000018.1"/>
</dbReference>
<protein>
    <submittedName>
        <fullName evidence="1">Uncharacterized protein</fullName>
    </submittedName>
</protein>
<evidence type="ECO:0000313" key="1">
    <source>
        <dbReference type="EMBL" id="MCP1258932.1"/>
    </source>
</evidence>
<proteinExistence type="predicted"/>
<accession>A0ABT1F161</accession>
<dbReference type="Proteomes" id="UP001523528">
    <property type="component" value="Unassembled WGS sequence"/>
</dbReference>
<comment type="caution">
    <text evidence="1">The sequence shown here is derived from an EMBL/GenBank/DDBJ whole genome shotgun (WGS) entry which is preliminary data.</text>
</comment>
<dbReference type="EMBL" id="JAMYZZ010000018">
    <property type="protein sequence ID" value="MCP1258932.1"/>
    <property type="molecule type" value="Genomic_DNA"/>
</dbReference>
<gene>
    <name evidence="1" type="ORF">NKW50_10060</name>
</gene>
<evidence type="ECO:0000313" key="2">
    <source>
        <dbReference type="Proteomes" id="UP001523528"/>
    </source>
</evidence>
<sequence>MTETVPTLETSVRRLGRECQQEKTVEAVIELAPTYATVVAFVKEAGLSAPRRAAGIQKEGRLAFQEVIDDYDLTDPADVEELEIWLRSDLQEIVDRAPDIIIAGRDEVFQVEQIMLQTSIEQRLVDKLFRERRQAAGHLLNRAWFAGQWVVGAWGACTRVMDKWQKEAIKNHRNVEHSPHLVKRDLSEQKVVMLSAWKKAISSGRPE</sequence>
<keyword evidence="2" id="KW-1185">Reference proteome</keyword>
<reference evidence="1 2" key="1">
    <citation type="submission" date="2022-06" db="EMBL/GenBank/DDBJ databases">
        <title>Acetobacer genomes from food samples.</title>
        <authorList>
            <person name="Sombolestani A."/>
        </authorList>
    </citation>
    <scope>NUCLEOTIDE SEQUENCE [LARGE SCALE GENOMIC DNA]</scope>
    <source>
        <strain evidence="1 2">R-83285</strain>
    </source>
</reference>
<name>A0ABT1F161_9PROT</name>
<organism evidence="1 2">
    <name type="scientific">Acetobacter lambici</name>
    <dbReference type="NCBI Taxonomy" id="1332824"/>
    <lineage>
        <taxon>Bacteria</taxon>
        <taxon>Pseudomonadati</taxon>
        <taxon>Pseudomonadota</taxon>
        <taxon>Alphaproteobacteria</taxon>
        <taxon>Acetobacterales</taxon>
        <taxon>Acetobacteraceae</taxon>
        <taxon>Acetobacter</taxon>
    </lineage>
</organism>